<dbReference type="GO" id="GO:0005874">
    <property type="term" value="C:microtubule"/>
    <property type="evidence" value="ECO:0007669"/>
    <property type="project" value="TreeGrafter"/>
</dbReference>
<dbReference type="InterPro" id="IPR045063">
    <property type="entry name" value="Dynamin_N"/>
</dbReference>
<dbReference type="SUPFAM" id="SSF51182">
    <property type="entry name" value="RmlC-like cupins"/>
    <property type="match status" value="1"/>
</dbReference>
<dbReference type="InterPro" id="IPR014710">
    <property type="entry name" value="RmlC-like_jellyroll"/>
</dbReference>
<dbReference type="InterPro" id="IPR036553">
    <property type="entry name" value="RPTC_insert"/>
</dbReference>
<sequence>MQQQSDSPRDRPPKKHRGGGRGRGRGGGAPTASPRPVDLPLPEGGIHIDGSMLEGGGQILRNASALAAILGSPLKVDKIRAGRDKPGLRPQHLTGLQMIAELCGGDLQGGAVGSSCITLTPGRLACGRHDADTRTAGSCMLLAQSALPCLLYASASGGARGAGDDATAAAGPAAAAAAAPLPAAAAAAPPSKGPAAVPAPAAAGAAAAAAPPPAADAVEAAPAASAAAGTSPTAGPPAGAAAPSPAGPVDESAALGAAAAAGAASFLDLRGGTDAAMAPPAGYMQHVLLPVLRSRLGLRAAMRLERRGFFPKGQGHATLAVQPLPPGACLPPIELTERGDITNIEIRAFTAGRLVPTIGERLAAAAQKEVESRMPCAGVPRDTPLTVEVVAEPPERAFGDGCGVLVTARSTTGCVFGASGLGERGVTAETIGARAAGELMDVLESGACTDEWLQDQLVIFMALAKGRSRLLTAEPTLHTRTACMVAEALTGARCRVARQQHQAGGGGTGRWLIEAPEPPSSAEAVQRRSRLQFLLDIAQATFAQAGPPTQAQISALQRTLSAVPLEELGLGGHAPPPTSDADVYSSTSSRSSSPSLTDGSHAALLGSLLAAEEAPRPPITYLLIYEDERVSLGIFRLPARARIPLHNHPGMTVLSRVLYGQMHVSSYDWADGNRAEEASLPRAARVVLDRTLTAGDAPAVLFPTAGGNIHEFTALTDCAVLDLMSPPYSTEDGRDCTYYSVVPPPPHLAVGPEQVALDSFEPPTDFVINQGQYRGVQPRPKLLPLFAGTSLFPSAGGDLVQSPSSSCGPVVAQHAGRSSGGASSPGGSSPVSSPTSEATGGPKISGLLSGGSSGVQAGAMEVQTAPRGMPLPFLASGSLGESIIPAINKLQDVFSQLSSDVKQLDLPQIAVVGSQSSGKSSVLEALVGRDFLPRGSNIVTRRPLILQLVKTPAAGGQFAEWGEFLHAPGKRFYDFDRIRHEILAETERVVGSNKGISEKPIRLKIFSPNVLTMTLVDLPGLTRVPVGDQPSDIEARTRAMILDFIKAPSCLILAVSPANQDIVNSDALDMARQVDPEGRRTIGVLTKLDIMDRGTDAVAVLRNESVPLALGFVGAVLRSQEDIANRRSMADARAAERAFFETHPEYLEVAPQCGVGHLARVLNSLLVEHIRGMLPALRAKIEEAVAARRKELSMYGDMPPGHSSAARGGLLLTILDSYANRFSAMLDGRSEHMPVNELAGGARIRHIFQEIFNAGLEELDPTSELTDDDVRTAIKNSGGIKGSLLIPEAPFELLVRRAIERLLPPALQCKEFVHTELLRIASQCAPPEIRRFQILGSLLSEAVEEFISGGTAPAELQIRNLVACELAYINTSHPQFIGGNRAIAHVLEQRGVGSEDEAPAPAAAKPPSGHHKSKSTGVLAGSGGGGLASAAKAALRGVEPELFNPEDLLAVAGGDNGSVGAGGAVPPPQRPGLASIPASSPDAGGKSGWFSGLFGGRGGGGDTASDPGQDDGVLKRPPPTLRVPRVVSDQEGVQVEVTRLLVSSYFDIVRKNLQDAVPKALMHFMVNSVQRGLQQHLIRTLYKEELFEALMEERQDIALKRAQCQEALRALKAAQGTLEGLPTELLGRVNQSGRWSFKQMLEAASPERSPEGRAGSARARAAAAAAPGSGGGATQSQLSAAQKATLSAMALLNSAGAAGSIAAHRVSPR</sequence>
<dbReference type="Pfam" id="PF05189">
    <property type="entry name" value="RTC_insert"/>
    <property type="match status" value="1"/>
</dbReference>
<evidence type="ECO:0000256" key="2">
    <source>
        <dbReference type="ARBA" id="ARBA00013133"/>
    </source>
</evidence>
<dbReference type="GO" id="GO:0046872">
    <property type="term" value="F:metal ion binding"/>
    <property type="evidence" value="ECO:0007669"/>
    <property type="project" value="UniProtKB-KW"/>
</dbReference>
<dbReference type="InterPro" id="IPR013791">
    <property type="entry name" value="RNA3'-term_phos_cycl_insert"/>
</dbReference>
<dbReference type="Gene3D" id="2.60.120.10">
    <property type="entry name" value="Jelly Rolls"/>
    <property type="match status" value="1"/>
</dbReference>
<dbReference type="InterPro" id="IPR020850">
    <property type="entry name" value="GED_dom"/>
</dbReference>
<dbReference type="InterPro" id="IPR019762">
    <property type="entry name" value="Dynamin_GTPase_CS"/>
</dbReference>
<evidence type="ECO:0000313" key="14">
    <source>
        <dbReference type="Proteomes" id="UP000239649"/>
    </source>
</evidence>
<evidence type="ECO:0000256" key="3">
    <source>
        <dbReference type="ARBA" id="ARBA00022723"/>
    </source>
</evidence>
<organism evidence="13 14">
    <name type="scientific">Micractinium conductrix</name>
    <dbReference type="NCBI Taxonomy" id="554055"/>
    <lineage>
        <taxon>Eukaryota</taxon>
        <taxon>Viridiplantae</taxon>
        <taxon>Chlorophyta</taxon>
        <taxon>core chlorophytes</taxon>
        <taxon>Trebouxiophyceae</taxon>
        <taxon>Chlorellales</taxon>
        <taxon>Chlorellaceae</taxon>
        <taxon>Chlorella clade</taxon>
        <taxon>Micractinium</taxon>
    </lineage>
</organism>
<evidence type="ECO:0000259" key="11">
    <source>
        <dbReference type="PROSITE" id="PS51388"/>
    </source>
</evidence>
<feature type="compositionally biased region" description="Low complexity" evidence="10">
    <location>
        <begin position="816"/>
        <end position="836"/>
    </location>
</feature>
<dbReference type="PRINTS" id="PR00195">
    <property type="entry name" value="DYNAMIN"/>
</dbReference>
<feature type="region of interest" description="Disordered" evidence="10">
    <location>
        <begin position="227"/>
        <end position="250"/>
    </location>
</feature>
<dbReference type="OrthoDB" id="5061070at2759"/>
<evidence type="ECO:0000256" key="9">
    <source>
        <dbReference type="RuleBase" id="RU003932"/>
    </source>
</evidence>
<feature type="compositionally biased region" description="Gly residues" evidence="10">
    <location>
        <begin position="1493"/>
        <end position="1502"/>
    </location>
</feature>
<keyword evidence="5" id="KW-0560">Oxidoreductase</keyword>
<keyword evidence="7 9" id="KW-0342">GTP-binding</keyword>
<dbReference type="CDD" id="cd08771">
    <property type="entry name" value="DLP_1"/>
    <property type="match status" value="1"/>
</dbReference>
<dbReference type="Pfam" id="PF01031">
    <property type="entry name" value="Dynamin_M"/>
    <property type="match status" value="1"/>
</dbReference>
<dbReference type="PROSITE" id="PS00410">
    <property type="entry name" value="G_DYNAMIN_1"/>
    <property type="match status" value="1"/>
</dbReference>
<dbReference type="Gene3D" id="3.65.10.20">
    <property type="entry name" value="RNA 3'-terminal phosphate cyclase domain"/>
    <property type="match status" value="2"/>
</dbReference>
<keyword evidence="3" id="KW-0479">Metal-binding</keyword>
<dbReference type="Pfam" id="PF02212">
    <property type="entry name" value="GED"/>
    <property type="match status" value="1"/>
</dbReference>
<dbReference type="Pfam" id="PF07847">
    <property type="entry name" value="PCO_ADO"/>
    <property type="match status" value="1"/>
</dbReference>
<evidence type="ECO:0000256" key="5">
    <source>
        <dbReference type="ARBA" id="ARBA00023002"/>
    </source>
</evidence>
<dbReference type="Pfam" id="PF00350">
    <property type="entry name" value="Dynamin_N"/>
    <property type="match status" value="1"/>
</dbReference>
<dbReference type="SUPFAM" id="SSF52913">
    <property type="entry name" value="RNA 3'-terminal phosphate cyclase, RPTC, insert domain"/>
    <property type="match status" value="1"/>
</dbReference>
<dbReference type="Gene3D" id="1.20.120.1240">
    <property type="entry name" value="Dynamin, middle domain"/>
    <property type="match status" value="1"/>
</dbReference>
<dbReference type="GO" id="GO:0016020">
    <property type="term" value="C:membrane"/>
    <property type="evidence" value="ECO:0007669"/>
    <property type="project" value="TreeGrafter"/>
</dbReference>
<accession>A0A2P6VG24</accession>
<dbReference type="EC" id="1.13.11.20" evidence="2"/>
<evidence type="ECO:0000256" key="10">
    <source>
        <dbReference type="SAM" id="MobiDB-lite"/>
    </source>
</evidence>
<evidence type="ECO:0000256" key="6">
    <source>
        <dbReference type="ARBA" id="ARBA00023004"/>
    </source>
</evidence>
<dbReference type="SUPFAM" id="SSF55205">
    <property type="entry name" value="EPT/RTPC-like"/>
    <property type="match status" value="2"/>
</dbReference>
<dbReference type="FunFam" id="3.40.50.300:FF:001027">
    <property type="entry name" value="dynamin-related protein 3A"/>
    <property type="match status" value="1"/>
</dbReference>
<dbReference type="InterPro" id="IPR023797">
    <property type="entry name" value="RNA3'_phos_cyclase_dom"/>
</dbReference>
<dbReference type="PROSITE" id="PS51718">
    <property type="entry name" value="G_DYNAMIN_2"/>
    <property type="match status" value="1"/>
</dbReference>
<evidence type="ECO:0000256" key="4">
    <source>
        <dbReference type="ARBA" id="ARBA00022741"/>
    </source>
</evidence>
<dbReference type="PANTHER" id="PTHR11566">
    <property type="entry name" value="DYNAMIN"/>
    <property type="match status" value="1"/>
</dbReference>
<feature type="region of interest" description="Disordered" evidence="10">
    <location>
        <begin position="1391"/>
        <end position="1421"/>
    </location>
</feature>
<dbReference type="EMBL" id="LHPF02000008">
    <property type="protein sequence ID" value="PSC73021.1"/>
    <property type="molecule type" value="Genomic_DNA"/>
</dbReference>
<dbReference type="PROSITE" id="PS51388">
    <property type="entry name" value="GED"/>
    <property type="match status" value="1"/>
</dbReference>
<dbReference type="GO" id="GO:0017172">
    <property type="term" value="F:cysteine dioxygenase activity"/>
    <property type="evidence" value="ECO:0007669"/>
    <property type="project" value="UniProtKB-EC"/>
</dbReference>
<dbReference type="GO" id="GO:0003924">
    <property type="term" value="F:GTPase activity"/>
    <property type="evidence" value="ECO:0007669"/>
    <property type="project" value="InterPro"/>
</dbReference>
<dbReference type="InterPro" id="IPR027417">
    <property type="entry name" value="P-loop_NTPase"/>
</dbReference>
<feature type="region of interest" description="Disordered" evidence="10">
    <location>
        <begin position="1641"/>
        <end position="1679"/>
    </location>
</feature>
<gene>
    <name evidence="13" type="ORF">C2E20_3569</name>
</gene>
<feature type="compositionally biased region" description="Low complexity" evidence="10">
    <location>
        <begin position="1652"/>
        <end position="1667"/>
    </location>
</feature>
<feature type="domain" description="Dynamin-type G" evidence="12">
    <location>
        <begin position="903"/>
        <end position="1175"/>
    </location>
</feature>
<feature type="compositionally biased region" description="Low complexity" evidence="10">
    <location>
        <begin position="579"/>
        <end position="598"/>
    </location>
</feature>
<name>A0A2P6VG24_9CHLO</name>
<evidence type="ECO:0000256" key="1">
    <source>
        <dbReference type="ARBA" id="ARBA00006622"/>
    </source>
</evidence>
<dbReference type="InterPro" id="IPR000375">
    <property type="entry name" value="Dynamin_stalk"/>
</dbReference>
<feature type="region of interest" description="Disordered" evidence="10">
    <location>
        <begin position="1459"/>
        <end position="1521"/>
    </location>
</feature>
<feature type="domain" description="GED" evidence="11">
    <location>
        <begin position="1535"/>
        <end position="1626"/>
    </location>
</feature>
<dbReference type="InterPro" id="IPR001401">
    <property type="entry name" value="Dynamin_GTPase"/>
</dbReference>
<dbReference type="InterPro" id="IPR012864">
    <property type="entry name" value="PCO/ADO"/>
</dbReference>
<feature type="region of interest" description="Disordered" evidence="10">
    <location>
        <begin position="567"/>
        <end position="598"/>
    </location>
</feature>
<dbReference type="Gene3D" id="3.40.50.300">
    <property type="entry name" value="P-loop containing nucleotide triphosphate hydrolases"/>
    <property type="match status" value="1"/>
</dbReference>
<dbReference type="SUPFAM" id="SSF52540">
    <property type="entry name" value="P-loop containing nucleoside triphosphate hydrolases"/>
    <property type="match status" value="1"/>
</dbReference>
<dbReference type="Proteomes" id="UP000239649">
    <property type="component" value="Unassembled WGS sequence"/>
</dbReference>
<comment type="similarity">
    <text evidence="9">Belongs to the TRAFAC class dynamin-like GTPase superfamily. Dynamin/Fzo/YdjA family.</text>
</comment>
<evidence type="ECO:0000259" key="12">
    <source>
        <dbReference type="PROSITE" id="PS51718"/>
    </source>
</evidence>
<dbReference type="Pfam" id="PF01137">
    <property type="entry name" value="RTC"/>
    <property type="match status" value="2"/>
</dbReference>
<dbReference type="InterPro" id="IPR030381">
    <property type="entry name" value="G_DYNAMIN_dom"/>
</dbReference>
<dbReference type="GO" id="GO:0070483">
    <property type="term" value="P:detection of hypoxia"/>
    <property type="evidence" value="ECO:0007669"/>
    <property type="project" value="UniProtKB-ARBA"/>
</dbReference>
<protein>
    <recommendedName>
        <fullName evidence="2">cysteine dioxygenase</fullName>
        <ecNumber evidence="2">1.13.11.20</ecNumber>
    </recommendedName>
</protein>
<comment type="similarity">
    <text evidence="1">Belongs to the cysteine dioxygenase family.</text>
</comment>
<dbReference type="GO" id="GO:0005525">
    <property type="term" value="F:GTP binding"/>
    <property type="evidence" value="ECO:0007669"/>
    <property type="project" value="UniProtKB-KW"/>
</dbReference>
<feature type="region of interest" description="Disordered" evidence="10">
    <location>
        <begin position="803"/>
        <end position="850"/>
    </location>
</feature>
<dbReference type="InterPro" id="IPR022812">
    <property type="entry name" value="Dynamin"/>
</dbReference>
<dbReference type="SMART" id="SM00302">
    <property type="entry name" value="GED"/>
    <property type="match status" value="1"/>
</dbReference>
<dbReference type="InterPro" id="IPR003130">
    <property type="entry name" value="GED"/>
</dbReference>
<reference evidence="13 14" key="1">
    <citation type="journal article" date="2018" name="Plant J.">
        <title>Genome sequences of Chlorella sorokiniana UTEX 1602 and Micractinium conductrix SAG 241.80: implications to maltose excretion by a green alga.</title>
        <authorList>
            <person name="Arriola M.B."/>
            <person name="Velmurugan N."/>
            <person name="Zhang Y."/>
            <person name="Plunkett M.H."/>
            <person name="Hondzo H."/>
            <person name="Barney B.M."/>
        </authorList>
    </citation>
    <scope>NUCLEOTIDE SEQUENCE [LARGE SCALE GENOMIC DNA]</scope>
    <source>
        <strain evidence="13 14">SAG 241.80</strain>
    </source>
</reference>
<dbReference type="GO" id="GO:0005737">
    <property type="term" value="C:cytoplasm"/>
    <property type="evidence" value="ECO:0007669"/>
    <property type="project" value="TreeGrafter"/>
</dbReference>
<keyword evidence="6" id="KW-0408">Iron</keyword>
<proteinExistence type="inferred from homology"/>
<evidence type="ECO:0000256" key="8">
    <source>
        <dbReference type="ARBA" id="ARBA00024284"/>
    </source>
</evidence>
<dbReference type="PANTHER" id="PTHR11566:SF21">
    <property type="entry name" value="DYNAMIN RELATED PROTEIN 1, ISOFORM A"/>
    <property type="match status" value="1"/>
</dbReference>
<evidence type="ECO:0000256" key="7">
    <source>
        <dbReference type="ARBA" id="ARBA00023134"/>
    </source>
</evidence>
<dbReference type="SMART" id="SM00053">
    <property type="entry name" value="DYNc"/>
    <property type="match status" value="1"/>
</dbReference>
<dbReference type="InterPro" id="IPR011051">
    <property type="entry name" value="RmlC_Cupin_sf"/>
</dbReference>
<dbReference type="InterPro" id="IPR037136">
    <property type="entry name" value="RNA3'_phos_cyclase_dom_sf"/>
</dbReference>
<keyword evidence="14" id="KW-1185">Reference proteome</keyword>
<dbReference type="InterPro" id="IPR013792">
    <property type="entry name" value="RNA3'P_cycl/enolpyr_Trfase_a/b"/>
</dbReference>
<dbReference type="GO" id="GO:0008017">
    <property type="term" value="F:microtubule binding"/>
    <property type="evidence" value="ECO:0007669"/>
    <property type="project" value="TreeGrafter"/>
</dbReference>
<evidence type="ECO:0000313" key="13">
    <source>
        <dbReference type="EMBL" id="PSC73021.1"/>
    </source>
</evidence>
<feature type="compositionally biased region" description="Basic residues" evidence="10">
    <location>
        <begin position="12"/>
        <end position="24"/>
    </location>
</feature>
<comment type="caution">
    <text evidence="13">The sequence shown here is derived from an EMBL/GenBank/DDBJ whole genome shotgun (WGS) entry which is preliminary data.</text>
</comment>
<comment type="catalytic activity">
    <reaction evidence="8">
        <text>L-cysteine + O2 = 3-sulfino-L-alanine + H(+)</text>
        <dbReference type="Rhea" id="RHEA:20441"/>
        <dbReference type="ChEBI" id="CHEBI:15378"/>
        <dbReference type="ChEBI" id="CHEBI:15379"/>
        <dbReference type="ChEBI" id="CHEBI:35235"/>
        <dbReference type="ChEBI" id="CHEBI:61085"/>
        <dbReference type="EC" id="1.13.11.20"/>
    </reaction>
    <physiologicalReaction direction="left-to-right" evidence="8">
        <dbReference type="Rhea" id="RHEA:20442"/>
    </physiologicalReaction>
</comment>
<keyword evidence="4 9" id="KW-0547">Nucleotide-binding</keyword>
<dbReference type="STRING" id="554055.A0A2P6VG24"/>
<dbReference type="CDD" id="cd20289">
    <property type="entry name" value="cupin_ADO"/>
    <property type="match status" value="1"/>
</dbReference>
<feature type="region of interest" description="Disordered" evidence="10">
    <location>
        <begin position="1"/>
        <end position="41"/>
    </location>
</feature>